<comment type="caution">
    <text evidence="2">The sequence shown here is derived from an EMBL/GenBank/DDBJ whole genome shotgun (WGS) entry which is preliminary data.</text>
</comment>
<keyword evidence="3" id="KW-1185">Reference proteome</keyword>
<organism evidence="2 3">
    <name type="scientific">Lentzea cavernae</name>
    <dbReference type="NCBI Taxonomy" id="2020703"/>
    <lineage>
        <taxon>Bacteria</taxon>
        <taxon>Bacillati</taxon>
        <taxon>Actinomycetota</taxon>
        <taxon>Actinomycetes</taxon>
        <taxon>Pseudonocardiales</taxon>
        <taxon>Pseudonocardiaceae</taxon>
        <taxon>Lentzea</taxon>
    </lineage>
</organism>
<dbReference type="Proteomes" id="UP000605568">
    <property type="component" value="Unassembled WGS sequence"/>
</dbReference>
<dbReference type="EMBL" id="BNAR01000018">
    <property type="protein sequence ID" value="GHH57357.1"/>
    <property type="molecule type" value="Genomic_DNA"/>
</dbReference>
<protein>
    <submittedName>
        <fullName evidence="2">Uncharacterized protein</fullName>
    </submittedName>
</protein>
<name>A0ABQ3MU17_9PSEU</name>
<evidence type="ECO:0000313" key="2">
    <source>
        <dbReference type="EMBL" id="GHH57357.1"/>
    </source>
</evidence>
<feature type="transmembrane region" description="Helical" evidence="1">
    <location>
        <begin position="12"/>
        <end position="40"/>
    </location>
</feature>
<proteinExistence type="predicted"/>
<accession>A0ABQ3MU17</accession>
<dbReference type="RefSeq" id="WP_191304313.1">
    <property type="nucleotide sequence ID" value="NZ_BNAR01000018.1"/>
</dbReference>
<evidence type="ECO:0000256" key="1">
    <source>
        <dbReference type="SAM" id="Phobius"/>
    </source>
</evidence>
<gene>
    <name evidence="2" type="ORF">GCM10017774_76710</name>
</gene>
<keyword evidence="1" id="KW-1133">Transmembrane helix</keyword>
<evidence type="ECO:0000313" key="3">
    <source>
        <dbReference type="Proteomes" id="UP000605568"/>
    </source>
</evidence>
<keyword evidence="1" id="KW-0812">Transmembrane</keyword>
<reference evidence="3" key="1">
    <citation type="journal article" date="2019" name="Int. J. Syst. Evol. Microbiol.">
        <title>The Global Catalogue of Microorganisms (GCM) 10K type strain sequencing project: providing services to taxonomists for standard genome sequencing and annotation.</title>
        <authorList>
            <consortium name="The Broad Institute Genomics Platform"/>
            <consortium name="The Broad Institute Genome Sequencing Center for Infectious Disease"/>
            <person name="Wu L."/>
            <person name="Ma J."/>
        </authorList>
    </citation>
    <scope>NUCLEOTIDE SEQUENCE [LARGE SCALE GENOMIC DNA]</scope>
    <source>
        <strain evidence="3">CGMCC 4.7367</strain>
    </source>
</reference>
<keyword evidence="1" id="KW-0472">Membrane</keyword>
<sequence length="45" mass="5012">MHKQPYHRWRVTAFVLTVTIGSLIVLTFLILVASVLAGLVMTPFA</sequence>